<gene>
    <name evidence="2" type="ORF">AAFF_G00334220</name>
</gene>
<name>A0AAD7W0E6_9TELE</name>
<feature type="region of interest" description="Disordered" evidence="1">
    <location>
        <begin position="236"/>
        <end position="276"/>
    </location>
</feature>
<feature type="region of interest" description="Disordered" evidence="1">
    <location>
        <begin position="163"/>
        <end position="199"/>
    </location>
</feature>
<protein>
    <submittedName>
        <fullName evidence="2">Uncharacterized protein</fullName>
    </submittedName>
</protein>
<feature type="compositionally biased region" description="Pro residues" evidence="1">
    <location>
        <begin position="93"/>
        <end position="105"/>
    </location>
</feature>
<accession>A0AAD7W0E6</accession>
<organism evidence="2 3">
    <name type="scientific">Aldrovandia affinis</name>
    <dbReference type="NCBI Taxonomy" id="143900"/>
    <lineage>
        <taxon>Eukaryota</taxon>
        <taxon>Metazoa</taxon>
        <taxon>Chordata</taxon>
        <taxon>Craniata</taxon>
        <taxon>Vertebrata</taxon>
        <taxon>Euteleostomi</taxon>
        <taxon>Actinopterygii</taxon>
        <taxon>Neopterygii</taxon>
        <taxon>Teleostei</taxon>
        <taxon>Notacanthiformes</taxon>
        <taxon>Halosauridae</taxon>
        <taxon>Aldrovandia</taxon>
    </lineage>
</organism>
<dbReference type="EMBL" id="JAINUG010000519">
    <property type="protein sequence ID" value="KAJ8366983.1"/>
    <property type="molecule type" value="Genomic_DNA"/>
</dbReference>
<dbReference type="AlphaFoldDB" id="A0AAD7W0E6"/>
<feature type="region of interest" description="Disordered" evidence="1">
    <location>
        <begin position="76"/>
        <end position="125"/>
    </location>
</feature>
<evidence type="ECO:0000256" key="1">
    <source>
        <dbReference type="SAM" id="MobiDB-lite"/>
    </source>
</evidence>
<keyword evidence="3" id="KW-1185">Reference proteome</keyword>
<evidence type="ECO:0000313" key="2">
    <source>
        <dbReference type="EMBL" id="KAJ8366983.1"/>
    </source>
</evidence>
<evidence type="ECO:0000313" key="3">
    <source>
        <dbReference type="Proteomes" id="UP001221898"/>
    </source>
</evidence>
<sequence>MRMCGLLPIKTVYDGVTGMTLRRERVVVQALRKFLQQTAQFQRPLSSEVYQDTSCTTWGRGLLSEEPAAAALGRARGLPPLTDEPGFAHARGPPVPGPPPGPGPAPYGRGAPRPASDHPPVGFARVLAPLPGEECGLGRARGLFLSATVEPTVGPAVGMPPLSQVPSLRQAGGAQVPSLRQAGGAQVPPGRPARTDLPVSDMPGLQEEEVAHVKQVGSPAPSLSLVSMFRGMGIEPAKTSSRGRAPRALGGVRTETQSRRQTQPLPETGVEKSWDVEVSWDRRWPLGVARHHP</sequence>
<reference evidence="2" key="1">
    <citation type="journal article" date="2023" name="Science">
        <title>Genome structures resolve the early diversification of teleost fishes.</title>
        <authorList>
            <person name="Parey E."/>
            <person name="Louis A."/>
            <person name="Montfort J."/>
            <person name="Bouchez O."/>
            <person name="Roques C."/>
            <person name="Iampietro C."/>
            <person name="Lluch J."/>
            <person name="Castinel A."/>
            <person name="Donnadieu C."/>
            <person name="Desvignes T."/>
            <person name="Floi Bucao C."/>
            <person name="Jouanno E."/>
            <person name="Wen M."/>
            <person name="Mejri S."/>
            <person name="Dirks R."/>
            <person name="Jansen H."/>
            <person name="Henkel C."/>
            <person name="Chen W.J."/>
            <person name="Zahm M."/>
            <person name="Cabau C."/>
            <person name="Klopp C."/>
            <person name="Thompson A.W."/>
            <person name="Robinson-Rechavi M."/>
            <person name="Braasch I."/>
            <person name="Lecointre G."/>
            <person name="Bobe J."/>
            <person name="Postlethwait J.H."/>
            <person name="Berthelot C."/>
            <person name="Roest Crollius H."/>
            <person name="Guiguen Y."/>
        </authorList>
    </citation>
    <scope>NUCLEOTIDE SEQUENCE</scope>
    <source>
        <strain evidence="2">NC1722</strain>
    </source>
</reference>
<dbReference type="Proteomes" id="UP001221898">
    <property type="component" value="Unassembled WGS sequence"/>
</dbReference>
<proteinExistence type="predicted"/>
<comment type="caution">
    <text evidence="2">The sequence shown here is derived from an EMBL/GenBank/DDBJ whole genome shotgun (WGS) entry which is preliminary data.</text>
</comment>